<reference evidence="2 3" key="1">
    <citation type="submission" date="2023-03" db="EMBL/GenBank/DDBJ databases">
        <title>High recombination rates correlate with genetic variation in Cardiocondyla obscurior ants.</title>
        <authorList>
            <person name="Errbii M."/>
        </authorList>
    </citation>
    <scope>NUCLEOTIDE SEQUENCE [LARGE SCALE GENOMIC DNA]</scope>
    <source>
        <strain evidence="2">Alpha-2009</strain>
        <tissue evidence="2">Whole body</tissue>
    </source>
</reference>
<gene>
    <name evidence="2" type="ORF">PUN28_017576</name>
</gene>
<keyword evidence="3" id="KW-1185">Reference proteome</keyword>
<comment type="caution">
    <text evidence="2">The sequence shown here is derived from an EMBL/GenBank/DDBJ whole genome shotgun (WGS) entry which is preliminary data.</text>
</comment>
<protein>
    <submittedName>
        <fullName evidence="2">Uncharacterized protein</fullName>
    </submittedName>
</protein>
<evidence type="ECO:0000313" key="3">
    <source>
        <dbReference type="Proteomes" id="UP001430953"/>
    </source>
</evidence>
<dbReference type="AlphaFoldDB" id="A0AAW2EKD8"/>
<sequence length="93" mass="11369">MVGTLARHVCSSSGRPLKRLPTLRHHVDRRHYHVDHYHEDGTERRVSSRRPRDFVKYSSSLDTSHVARFSLLFLFFYFFFFYFYVFRFCLVFI</sequence>
<keyword evidence="1" id="KW-1133">Transmembrane helix</keyword>
<feature type="transmembrane region" description="Helical" evidence="1">
    <location>
        <begin position="66"/>
        <end position="86"/>
    </location>
</feature>
<proteinExistence type="predicted"/>
<name>A0AAW2EKD8_9HYME</name>
<accession>A0AAW2EKD8</accession>
<keyword evidence="1" id="KW-0472">Membrane</keyword>
<evidence type="ECO:0000256" key="1">
    <source>
        <dbReference type="SAM" id="Phobius"/>
    </source>
</evidence>
<dbReference type="EMBL" id="JADYXP020000021">
    <property type="protein sequence ID" value="KAL0103400.1"/>
    <property type="molecule type" value="Genomic_DNA"/>
</dbReference>
<evidence type="ECO:0000313" key="2">
    <source>
        <dbReference type="EMBL" id="KAL0103400.1"/>
    </source>
</evidence>
<keyword evidence="1" id="KW-0812">Transmembrane</keyword>
<dbReference type="Proteomes" id="UP001430953">
    <property type="component" value="Unassembled WGS sequence"/>
</dbReference>
<organism evidence="2 3">
    <name type="scientific">Cardiocondyla obscurior</name>
    <dbReference type="NCBI Taxonomy" id="286306"/>
    <lineage>
        <taxon>Eukaryota</taxon>
        <taxon>Metazoa</taxon>
        <taxon>Ecdysozoa</taxon>
        <taxon>Arthropoda</taxon>
        <taxon>Hexapoda</taxon>
        <taxon>Insecta</taxon>
        <taxon>Pterygota</taxon>
        <taxon>Neoptera</taxon>
        <taxon>Endopterygota</taxon>
        <taxon>Hymenoptera</taxon>
        <taxon>Apocrita</taxon>
        <taxon>Aculeata</taxon>
        <taxon>Formicoidea</taxon>
        <taxon>Formicidae</taxon>
        <taxon>Myrmicinae</taxon>
        <taxon>Cardiocondyla</taxon>
    </lineage>
</organism>